<protein>
    <recommendedName>
        <fullName evidence="3">Ataxin-10 domain-containing protein</fullName>
    </recommendedName>
</protein>
<keyword evidence="5" id="KW-1185">Reference proteome</keyword>
<proteinExistence type="predicted"/>
<dbReference type="EMBL" id="VRMN01000004">
    <property type="protein sequence ID" value="KAA8494829.1"/>
    <property type="molecule type" value="Genomic_DNA"/>
</dbReference>
<evidence type="ECO:0000313" key="4">
    <source>
        <dbReference type="EMBL" id="KAA8494829.1"/>
    </source>
</evidence>
<evidence type="ECO:0000313" key="5">
    <source>
        <dbReference type="Proteomes" id="UP000324585"/>
    </source>
</evidence>
<dbReference type="InterPro" id="IPR051374">
    <property type="entry name" value="Ataxin-10/CTR86_families"/>
</dbReference>
<dbReference type="GO" id="GO:0051301">
    <property type="term" value="P:cell division"/>
    <property type="evidence" value="ECO:0007669"/>
    <property type="project" value="UniProtKB-KW"/>
</dbReference>
<name>A0A5J4YTK4_PORPP</name>
<dbReference type="GO" id="GO:0005829">
    <property type="term" value="C:cytosol"/>
    <property type="evidence" value="ECO:0007669"/>
    <property type="project" value="TreeGrafter"/>
</dbReference>
<dbReference type="InterPro" id="IPR019156">
    <property type="entry name" value="Ataxin-10_domain"/>
</dbReference>
<evidence type="ECO:0000259" key="3">
    <source>
        <dbReference type="Pfam" id="PF09759"/>
    </source>
</evidence>
<organism evidence="4 5">
    <name type="scientific">Porphyridium purpureum</name>
    <name type="common">Red alga</name>
    <name type="synonym">Porphyridium cruentum</name>
    <dbReference type="NCBI Taxonomy" id="35688"/>
    <lineage>
        <taxon>Eukaryota</taxon>
        <taxon>Rhodophyta</taxon>
        <taxon>Bangiophyceae</taxon>
        <taxon>Porphyridiales</taxon>
        <taxon>Porphyridiaceae</taxon>
        <taxon>Porphyridium</taxon>
    </lineage>
</organism>
<sequence length="475" mass="52391">MTEAPAQFFLLGRANPAPLREVLESLQTPADTAEFRECVRGDDAVQFRADVERLMLDGARLGSEQHLLAGRLVRRLVDAPGAPQEWARELCLDEIAWKALVSASTRVSLRPCVATMIVMVQFLHNVVATNKSAAADAMNRIRGDAHGTVEKMLRCTQGESEEKDLKLAWELTAALVGFVYTAFESSGDSSCWSWALFQTCCVGVLGTSVDQDGCLFVQGENESVFWLSQLTRKALGREDLGPWMEEEMASVRVEWMMKWITFVDEALQGPDAKNLCENVSAVAAFCRLMKSAGGENQQRADILHAVVLLVGTWAMVIGEHQEWDLGHRFPVSEVAEEAVNFLQYGHVETQSQDANAAAAVVVVAWDMAPIRTALVRLLAYLSGIDAERIAQGRGVYCLLAECTVDPKNAMKREWCIVGIRLLCEKSERCRALIAELQIQETRSDPVLSDAGFEAFLDPSSGTPKLRRRTGTPPTL</sequence>
<comment type="caution">
    <text evidence="4">The sequence shown here is derived from an EMBL/GenBank/DDBJ whole genome shotgun (WGS) entry which is preliminary data.</text>
</comment>
<reference evidence="5" key="1">
    <citation type="journal article" date="2019" name="Nat. Commun.">
        <title>Expansion of phycobilisome linker gene families in mesophilic red algae.</title>
        <authorList>
            <person name="Lee J."/>
            <person name="Kim D."/>
            <person name="Bhattacharya D."/>
            <person name="Yoon H.S."/>
        </authorList>
    </citation>
    <scope>NUCLEOTIDE SEQUENCE [LARGE SCALE GENOMIC DNA]</scope>
    <source>
        <strain evidence="5">CCMP 1328</strain>
    </source>
</reference>
<dbReference type="PANTHER" id="PTHR13255:SF0">
    <property type="entry name" value="ATAXIN-10"/>
    <property type="match status" value="1"/>
</dbReference>
<dbReference type="Pfam" id="PF09759">
    <property type="entry name" value="Atx10homo_assoc"/>
    <property type="match status" value="1"/>
</dbReference>
<keyword evidence="2" id="KW-0131">Cell cycle</keyword>
<dbReference type="AlphaFoldDB" id="A0A5J4YTK4"/>
<evidence type="ECO:0000256" key="1">
    <source>
        <dbReference type="ARBA" id="ARBA00022618"/>
    </source>
</evidence>
<accession>A0A5J4YTK4</accession>
<gene>
    <name evidence="4" type="ORF">FVE85_3070</name>
</gene>
<feature type="domain" description="Ataxin-10" evidence="3">
    <location>
        <begin position="377"/>
        <end position="464"/>
    </location>
</feature>
<dbReference type="PANTHER" id="PTHR13255">
    <property type="entry name" value="ATAXIN-10"/>
    <property type="match status" value="1"/>
</dbReference>
<keyword evidence="1" id="KW-0132">Cell division</keyword>
<evidence type="ECO:0000256" key="2">
    <source>
        <dbReference type="ARBA" id="ARBA00023306"/>
    </source>
</evidence>
<dbReference type="Proteomes" id="UP000324585">
    <property type="component" value="Unassembled WGS sequence"/>
</dbReference>